<gene>
    <name evidence="2" type="ORF">CH371_17875</name>
</gene>
<sequence length="252" mass="29072">METYSVQKILSSKKIGSSWPLLVETLVGKYILKLSGTGQGKGVLVSEVIAGDIADRLDLPTPKRILLELGPDLISEDDDPELVRLLRSSLGVNLGFDYIPYAKSILEDPEFLMDDWEASKVLWFDWLIENPDRTRANPNIIVRERNYWLIDHGAAFPFQYNLSGLTEYSPTRPWLRAKDHLFYDYVNRLREVHMLNAEKLTFADLEIVTWGVPDEFLQGKGYRLSYDEISRKKEMFAAYLWKRIKGFTVSGF</sequence>
<evidence type="ECO:0000259" key="1">
    <source>
        <dbReference type="Pfam" id="PF20613"/>
    </source>
</evidence>
<dbReference type="RefSeq" id="WP_100760067.1">
    <property type="nucleotide sequence ID" value="NZ_NPDT01000009.1"/>
</dbReference>
<dbReference type="InterPro" id="IPR046748">
    <property type="entry name" value="HipA_2"/>
</dbReference>
<feature type="domain" description="HipA-like kinase" evidence="1">
    <location>
        <begin position="30"/>
        <end position="167"/>
    </location>
</feature>
<dbReference type="AlphaFoldDB" id="A0A2M9Z877"/>
<comment type="caution">
    <text evidence="2">The sequence shown here is derived from an EMBL/GenBank/DDBJ whole genome shotgun (WGS) entry which is preliminary data.</text>
</comment>
<name>A0A2M9Z877_9LEPT</name>
<dbReference type="Pfam" id="PF20613">
    <property type="entry name" value="HipA_2"/>
    <property type="match status" value="1"/>
</dbReference>
<proteinExistence type="predicted"/>
<organism evidence="2 3">
    <name type="scientific">Leptospira wolffii</name>
    <dbReference type="NCBI Taxonomy" id="409998"/>
    <lineage>
        <taxon>Bacteria</taxon>
        <taxon>Pseudomonadati</taxon>
        <taxon>Spirochaetota</taxon>
        <taxon>Spirochaetia</taxon>
        <taxon>Leptospirales</taxon>
        <taxon>Leptospiraceae</taxon>
        <taxon>Leptospira</taxon>
    </lineage>
</organism>
<dbReference type="Proteomes" id="UP000231912">
    <property type="component" value="Unassembled WGS sequence"/>
</dbReference>
<accession>A0A2M9Z877</accession>
<evidence type="ECO:0000313" key="3">
    <source>
        <dbReference type="Proteomes" id="UP000231912"/>
    </source>
</evidence>
<reference evidence="2 3" key="1">
    <citation type="submission" date="2017-07" db="EMBL/GenBank/DDBJ databases">
        <title>Leptospira spp. isolated from tropical soils.</title>
        <authorList>
            <person name="Thibeaux R."/>
            <person name="Iraola G."/>
            <person name="Ferres I."/>
            <person name="Bierque E."/>
            <person name="Girault D."/>
            <person name="Soupe-Gilbert M.-E."/>
            <person name="Picardeau M."/>
            <person name="Goarant C."/>
        </authorList>
    </citation>
    <scope>NUCLEOTIDE SEQUENCE [LARGE SCALE GENOMIC DNA]</scope>
    <source>
        <strain evidence="2 3">FH2-C-A2</strain>
    </source>
</reference>
<evidence type="ECO:0000313" key="2">
    <source>
        <dbReference type="EMBL" id="PJZ64636.1"/>
    </source>
</evidence>
<dbReference type="EMBL" id="NPDT01000009">
    <property type="protein sequence ID" value="PJZ64636.1"/>
    <property type="molecule type" value="Genomic_DNA"/>
</dbReference>
<protein>
    <recommendedName>
        <fullName evidence="1">HipA-like kinase domain-containing protein</fullName>
    </recommendedName>
</protein>